<protein>
    <submittedName>
        <fullName evidence="2">Multidrug resistance-associated protein 1 isoform X1</fullName>
    </submittedName>
</protein>
<organism evidence="1 2">
    <name type="scientific">Danio rerio</name>
    <name type="common">Zebrafish</name>
    <name type="synonym">Brachydanio rerio</name>
    <dbReference type="NCBI Taxonomy" id="7955"/>
    <lineage>
        <taxon>Eukaryota</taxon>
        <taxon>Metazoa</taxon>
        <taxon>Chordata</taxon>
        <taxon>Craniata</taxon>
        <taxon>Vertebrata</taxon>
        <taxon>Euteleostomi</taxon>
        <taxon>Actinopterygii</taxon>
        <taxon>Neopterygii</taxon>
        <taxon>Teleostei</taxon>
        <taxon>Ostariophysi</taxon>
        <taxon>Cypriniformes</taxon>
        <taxon>Danionidae</taxon>
        <taxon>Danioninae</taxon>
        <taxon>Danio</taxon>
    </lineage>
</organism>
<dbReference type="Proteomes" id="UP000000437">
    <property type="component" value="Chromosome 24"/>
</dbReference>
<proteinExistence type="predicted"/>
<accession>A0AC58IRF5</accession>
<keyword evidence="1" id="KW-1185">Reference proteome</keyword>
<evidence type="ECO:0000313" key="1">
    <source>
        <dbReference type="Proteomes" id="UP000000437"/>
    </source>
</evidence>
<reference evidence="2" key="1">
    <citation type="submission" date="2025-08" db="UniProtKB">
        <authorList>
            <consortium name="RefSeq"/>
        </authorList>
    </citation>
    <scope>IDENTIFICATION</scope>
    <source>
        <strain evidence="2">Tuebingen</strain>
        <tissue evidence="2">Fibroblasts and whole tissue</tissue>
    </source>
</reference>
<gene>
    <name evidence="2" type="primary">abcc13</name>
</gene>
<dbReference type="RefSeq" id="XP_073796816.1">
    <property type="nucleotide sequence ID" value="XM_073940715.1"/>
</dbReference>
<sequence length="1025" mass="115999">MRRRCSLSFTRFGTLYCFQTSPVLYNMRMVVMGHRGPLQLFDLLKLYNEDSVHTLCSVFDHEWEKQQNNYKERSDLEDDSGRKSLLVTSKTNAGYSLLYTLWKTFHPSLIKIVLLRLSSDLFSILVPITIRWVILFSERQAMFGWTGYTYALVVFGALCCGAFSQHHFEKRSRIITANAHAILSGTVYRKIKTLSLSHSSRWHSDTSHREDMLGEAERVAELVVTLACIWSSPLRVTLYLGLLWAKLGPSVLVGVTLLLVLIPVKSAVERKAKQLRRTHRVIREKSEQLIKEMLHKYQALKLLTWESWFFQRVTESRTRELEMLRIQGFLTAFSMLDSICMPFLVIFSSLGAFVLVDDGNVLTSSQIFTSVCFFRLLRPPLLEFLGLFSVLKQAQQSFCYLEKIFLTEDLGTSQFLTKGATEESSADSTQQPCDECQEKQNDSDEKRDHYHFRNEFREACWLYLGAFGWHWVSVCSLVYLSVCAVSLAQDGVLCMWTGEAKEVQGLDGWKELRNSRLSAYALLGLLQAFLVCCAAYCLTCGSLKASRTLHTELLSDVLHLPVHSQKMNTRKLMQALTQDMQVIDEELPKHLHSILKSLLDVLSTITLISFIIPVFSLAVCPMIILLLHIQSRISSTHMQIRNMEANPAVSLTSLARVTQCAEASLSGPEHRAVCLKHCLQAFTQNLLLKYNTINTESICVCSWVVLWFDGVAGIVLLLVSLILLQTQPESGLVALTLICSFNIKEALHYCPQAASVITTDMLSLQNLFDSAKAEKEAEWTVNYRPPYDWPQHGEVKFRNYESEASSDGTPALRGVHLTILKGEKIGVVSRQKTDTDVLINSLFRSVEARSGALLIDNINISRMGLHDLRGRLQIISQVPVLFSGPLRANLDPFAEHSDAQVWLALELCHLKESVQQMPAQLLHPVQRTALAFSFGQRRLLCLARALLARVRILLVEEPLHHVDPETEDLLQQVIHAEFKDCTVLFLSQNPLSVLHTDRVLVLDKGQAVKFDAPSTLLQQGPLFSQ</sequence>
<name>A0AC58IRF5_DANRE</name>
<evidence type="ECO:0000313" key="2">
    <source>
        <dbReference type="RefSeq" id="XP_073796816.1"/>
    </source>
</evidence>